<dbReference type="PANTHER" id="PTHR40980:SF4">
    <property type="entry name" value="TONB-DEPENDENT RECEPTOR-LIKE BETA-BARREL DOMAIN-CONTAINING PROTEIN"/>
    <property type="match status" value="1"/>
</dbReference>
<dbReference type="PANTHER" id="PTHR40980">
    <property type="entry name" value="PLUG DOMAIN-CONTAINING PROTEIN"/>
    <property type="match status" value="1"/>
</dbReference>
<keyword evidence="2" id="KW-0675">Receptor</keyword>
<comment type="caution">
    <text evidence="2">The sequence shown here is derived from an EMBL/GenBank/DDBJ whole genome shotgun (WGS) entry which is preliminary data.</text>
</comment>
<keyword evidence="3" id="KW-1185">Reference proteome</keyword>
<name>A0AAE3H877_9BACT</name>
<dbReference type="Gene3D" id="2.170.130.10">
    <property type="entry name" value="TonB-dependent receptor, plug domain"/>
    <property type="match status" value="1"/>
</dbReference>
<reference evidence="2 3" key="1">
    <citation type="submission" date="2018-11" db="EMBL/GenBank/DDBJ databases">
        <title>Novel bacteria species description.</title>
        <authorList>
            <person name="Han J.-H."/>
        </authorList>
    </citation>
    <scope>NUCLEOTIDE SEQUENCE [LARGE SCALE GENOMIC DNA]</scope>
    <source>
        <strain evidence="2 3">KCTC23259</strain>
    </source>
</reference>
<organism evidence="2 3">
    <name type="scientific">Lacihabitans soyangensis</name>
    <dbReference type="NCBI Taxonomy" id="869394"/>
    <lineage>
        <taxon>Bacteria</taxon>
        <taxon>Pseudomonadati</taxon>
        <taxon>Bacteroidota</taxon>
        <taxon>Cytophagia</taxon>
        <taxon>Cytophagales</taxon>
        <taxon>Leadbetterellaceae</taxon>
        <taxon>Lacihabitans</taxon>
    </lineage>
</organism>
<proteinExistence type="predicted"/>
<dbReference type="InterPro" id="IPR041700">
    <property type="entry name" value="OMP_b-brl_3"/>
</dbReference>
<accession>A0AAE3H877</accession>
<gene>
    <name evidence="2" type="ORF">EGI31_24400</name>
</gene>
<evidence type="ECO:0000259" key="1">
    <source>
        <dbReference type="Pfam" id="PF14905"/>
    </source>
</evidence>
<dbReference type="InterPro" id="IPR037066">
    <property type="entry name" value="Plug_dom_sf"/>
</dbReference>
<dbReference type="RefSeq" id="WP_255039796.1">
    <property type="nucleotide sequence ID" value="NZ_RJUF01000195.1"/>
</dbReference>
<dbReference type="Proteomes" id="UP001204144">
    <property type="component" value="Unassembled WGS sequence"/>
</dbReference>
<protein>
    <submittedName>
        <fullName evidence="2">TonB-dependent receptor</fullName>
    </submittedName>
</protein>
<dbReference type="SUPFAM" id="SSF56935">
    <property type="entry name" value="Porins"/>
    <property type="match status" value="1"/>
</dbReference>
<sequence>MKKLFLLFLIFNIGLQAFSQKIQLKFVDKFSAPLFGVTVNLRDSLNKSFQLNNFTDTSGRAEFNLKSNSIYLLKASSVGYKPFTSIINTSEKGKAYIFTLQDDSQTLSSVTVTAKKPLMTQEDDKTIVDPEPLAGMSTNAFELIEKTPGLFVDQDGNVYLNSSSPARIYINGREQKLGPSDIASILKSLPPNSIEKIEIIRTPSASMDASSSGGAVNVVLKKGVKLGRTGTINAGFNQGRFGNQFVGINLNRSLETRSSYLNLNFNHRKSFDESTFERVLETENRNLNTDSYSIFPAYSIFSGFGANFDLSKKLEIGYDGRLSFNDNKSRIENNSEVVNSASFVEKFSQNTNLVDNNTQNYNINQGVNAKYKFDEKGSELRFDTSLDYFETNGVQDYSTNFLIPTPISFSGAGDWLNSRTLFASMLDFKYLFPQKFTLETGLKTSIQNFDSKTEYTITRNGITAKDAFRTNAFDYFENINAAYAQMSKSFGKYVLKTGARLENTVMKGRQTVPSDTTFSINRTDLFPYIFFSRKLFKIASYDLRGYLIARRTISRPVYEYLNPFPRFVDQYIYEAGNPSLRPQFTNNIEANISFDERPIFAIGRNYVKDIFTSVVLQDKSDARVSYRTYQNLGKNTETYFRLLGAVPPGKKYFFVVGTMFMFNDYEGQLDNKPITFSKGTWSFFTFHQLKIDGNSSVYMNGFFRTNGQQQFYELSNFGNLDLSINRQFFNKKLVVTAQMRDLFYSNNYSFTLNQGNINATGFRRNDSRRFGINIRYNFGQKKKNEGFDMFNVEGMDSK</sequence>
<dbReference type="AlphaFoldDB" id="A0AAE3H877"/>
<dbReference type="Pfam" id="PF14905">
    <property type="entry name" value="OMP_b-brl_3"/>
    <property type="match status" value="1"/>
</dbReference>
<evidence type="ECO:0000313" key="2">
    <source>
        <dbReference type="EMBL" id="MCP9766091.1"/>
    </source>
</evidence>
<dbReference type="EMBL" id="RJUF01000195">
    <property type="protein sequence ID" value="MCP9766091.1"/>
    <property type="molecule type" value="Genomic_DNA"/>
</dbReference>
<feature type="domain" description="Outer membrane protein beta-barrel" evidence="1">
    <location>
        <begin position="372"/>
        <end position="776"/>
    </location>
</feature>
<evidence type="ECO:0000313" key="3">
    <source>
        <dbReference type="Proteomes" id="UP001204144"/>
    </source>
</evidence>